<dbReference type="Proteomes" id="UP000801492">
    <property type="component" value="Unassembled WGS sequence"/>
</dbReference>
<dbReference type="AlphaFoldDB" id="A0A8K0D2G7"/>
<evidence type="ECO:0000313" key="2">
    <source>
        <dbReference type="EMBL" id="KAF2895757.1"/>
    </source>
</evidence>
<keyword evidence="3" id="KW-1185">Reference proteome</keyword>
<dbReference type="OrthoDB" id="10251741at2759"/>
<dbReference type="PANTHER" id="PTHR47822">
    <property type="entry name" value="CARBOHYDRATE BINDING DOMAIN CONTAINING PROTEIN"/>
    <property type="match status" value="1"/>
</dbReference>
<protein>
    <submittedName>
        <fullName evidence="2">Uncharacterized protein</fullName>
    </submittedName>
</protein>
<name>A0A8K0D2G7_IGNLU</name>
<reference evidence="2" key="1">
    <citation type="submission" date="2019-08" db="EMBL/GenBank/DDBJ databases">
        <title>The genome of the North American firefly Photinus pyralis.</title>
        <authorList>
            <consortium name="Photinus pyralis genome working group"/>
            <person name="Fallon T.R."/>
            <person name="Sander Lower S.E."/>
            <person name="Weng J.-K."/>
        </authorList>
    </citation>
    <scope>NUCLEOTIDE SEQUENCE</scope>
    <source>
        <strain evidence="2">TRF0915ILg1</strain>
        <tissue evidence="2">Whole body</tissue>
    </source>
</reference>
<keyword evidence="1" id="KW-0853">WD repeat</keyword>
<gene>
    <name evidence="2" type="ORF">ILUMI_10417</name>
</gene>
<dbReference type="SMART" id="SM00320">
    <property type="entry name" value="WD40"/>
    <property type="match status" value="5"/>
</dbReference>
<organism evidence="2 3">
    <name type="scientific">Ignelater luminosus</name>
    <name type="common">Cucubano</name>
    <name type="synonym">Pyrophorus luminosus</name>
    <dbReference type="NCBI Taxonomy" id="2038154"/>
    <lineage>
        <taxon>Eukaryota</taxon>
        <taxon>Metazoa</taxon>
        <taxon>Ecdysozoa</taxon>
        <taxon>Arthropoda</taxon>
        <taxon>Hexapoda</taxon>
        <taxon>Insecta</taxon>
        <taxon>Pterygota</taxon>
        <taxon>Neoptera</taxon>
        <taxon>Endopterygota</taxon>
        <taxon>Coleoptera</taxon>
        <taxon>Polyphaga</taxon>
        <taxon>Elateriformia</taxon>
        <taxon>Elateroidea</taxon>
        <taxon>Elateridae</taxon>
        <taxon>Agrypninae</taxon>
        <taxon>Pyrophorini</taxon>
        <taxon>Ignelater</taxon>
    </lineage>
</organism>
<proteinExistence type="predicted"/>
<evidence type="ECO:0000256" key="1">
    <source>
        <dbReference type="PROSITE-ProRule" id="PRU00221"/>
    </source>
</evidence>
<dbReference type="InterPro" id="IPR036322">
    <property type="entry name" value="WD40_repeat_dom_sf"/>
</dbReference>
<feature type="repeat" description="WD" evidence="1">
    <location>
        <begin position="212"/>
        <end position="254"/>
    </location>
</feature>
<dbReference type="Gene3D" id="2.130.10.10">
    <property type="entry name" value="YVTN repeat-like/Quinoprotein amine dehydrogenase"/>
    <property type="match status" value="2"/>
</dbReference>
<evidence type="ECO:0000313" key="3">
    <source>
        <dbReference type="Proteomes" id="UP000801492"/>
    </source>
</evidence>
<dbReference type="PROSITE" id="PS50082">
    <property type="entry name" value="WD_REPEATS_2"/>
    <property type="match status" value="1"/>
</dbReference>
<dbReference type="SUPFAM" id="SSF50978">
    <property type="entry name" value="WD40 repeat-like"/>
    <property type="match status" value="1"/>
</dbReference>
<dbReference type="Pfam" id="PF00400">
    <property type="entry name" value="WD40"/>
    <property type="match status" value="1"/>
</dbReference>
<comment type="caution">
    <text evidence="2">The sequence shown here is derived from an EMBL/GenBank/DDBJ whole genome shotgun (WGS) entry which is preliminary data.</text>
</comment>
<dbReference type="PANTHER" id="PTHR47822:SF2">
    <property type="entry name" value="F-BOX AND WD-40 DOMAIN PROTEIN 7"/>
    <property type="match status" value="1"/>
</dbReference>
<dbReference type="EMBL" id="VTPC01005692">
    <property type="protein sequence ID" value="KAF2895757.1"/>
    <property type="molecule type" value="Genomic_DNA"/>
</dbReference>
<accession>A0A8K0D2G7</accession>
<dbReference type="InterPro" id="IPR015943">
    <property type="entry name" value="WD40/YVTN_repeat-like_dom_sf"/>
</dbReference>
<sequence length="396" mass="43988">MADAPRRKSVAGPMLSAGGAGTFGGLAKNFAVTNTYVRGHERGVEGMLKAVTANEELVFDGNINIVSAIETTKDILCCKYTEDFECLAVGFTDGMVRLFKTNTAECVQTMFDLETQQNTAPATCIQHRPVSKNYPITNCLTCTYANGCVKCWNYNFGQCIYTIREKRQTFGVTYHPRLPKFVTYGDDLKIYLYDEESRTQERILSSEAPGTADGHVSRIFAACFNPRSNHEFITGGWDDVVQFWDLRQPHALRRLSGLHICGEGLDISAKGTEILTCAWQRENPLQLWDYGSGELIVTIEPDIHESLLYCGKYINKDYILVGGTDKNIVRVVDLHSYTTASSINGLPGGIYCVDLGPLKKSKKVKIDVPKTKAAELMGLPRMAFVSGKKVYQIDHV</sequence>
<dbReference type="PROSITE" id="PS50294">
    <property type="entry name" value="WD_REPEATS_REGION"/>
    <property type="match status" value="1"/>
</dbReference>
<dbReference type="InterPro" id="IPR001680">
    <property type="entry name" value="WD40_rpt"/>
</dbReference>